<evidence type="ECO:0000259" key="8">
    <source>
        <dbReference type="Pfam" id="PF05827"/>
    </source>
</evidence>
<accession>A0A2J7R2V1</accession>
<reference evidence="10 11" key="1">
    <citation type="submission" date="2017-12" db="EMBL/GenBank/DDBJ databases">
        <title>Hemimetabolous genomes reveal molecular basis of termite eusociality.</title>
        <authorList>
            <person name="Harrison M.C."/>
            <person name="Jongepier E."/>
            <person name="Robertson H.M."/>
            <person name="Arning N."/>
            <person name="Bitard-Feildel T."/>
            <person name="Chao H."/>
            <person name="Childers C.P."/>
            <person name="Dinh H."/>
            <person name="Doddapaneni H."/>
            <person name="Dugan S."/>
            <person name="Gowin J."/>
            <person name="Greiner C."/>
            <person name="Han Y."/>
            <person name="Hu H."/>
            <person name="Hughes D.S.T."/>
            <person name="Huylmans A.-K."/>
            <person name="Kemena C."/>
            <person name="Kremer L.P.M."/>
            <person name="Lee S.L."/>
            <person name="Lopez-Ezquerra A."/>
            <person name="Mallet L."/>
            <person name="Monroy-Kuhn J.M."/>
            <person name="Moser A."/>
            <person name="Murali S.C."/>
            <person name="Muzny D.M."/>
            <person name="Otani S."/>
            <person name="Piulachs M.-D."/>
            <person name="Poelchau M."/>
            <person name="Qu J."/>
            <person name="Schaub F."/>
            <person name="Wada-Katsumata A."/>
            <person name="Worley K.C."/>
            <person name="Xie Q."/>
            <person name="Ylla G."/>
            <person name="Poulsen M."/>
            <person name="Gibbs R.A."/>
            <person name="Schal C."/>
            <person name="Richards S."/>
            <person name="Belles X."/>
            <person name="Korb J."/>
            <person name="Bornberg-Bauer E."/>
        </authorList>
    </citation>
    <scope>NUCLEOTIDE SEQUENCE [LARGE SCALE GENOMIC DNA]</scope>
    <source>
        <tissue evidence="10">Whole body</tissue>
    </source>
</reference>
<evidence type="ECO:0000256" key="5">
    <source>
        <dbReference type="ARBA" id="ARBA00023136"/>
    </source>
</evidence>
<keyword evidence="4 6" id="KW-1133">Transmembrane helix</keyword>
<comment type="subcellular location">
    <subcellularLocation>
        <location evidence="1">Membrane</location>
        <topology evidence="1">Single-pass membrane protein</topology>
    </subcellularLocation>
</comment>
<keyword evidence="5 6" id="KW-0472">Membrane</keyword>
<proteinExistence type="inferred from homology"/>
<sequence length="423" mass="47893">MAGRRMCFDIFFCCLVVIFGGSCGAEFVPVLVWESNKPTDVQISSPALKKYSTDDFADFFINKLSAFGKKPLVVVFTEENLSVEDFSWQDLAENSVFPHLESVIATAANVDFIPSVSNPLKALQRLEKLGYQWQTVRDLETMNVPEHGGVVMVLEMENAKVDEDRPDFLRRHDCLISSVYSRLVSQADDVVAVYTGRYSSWIEPENEPVLHRVRRLLVEPAPNATVMLMNTSSILIYASDKPQVTESDIKKILTLLPDTVKRKESATYQSVRAKFSTNSTDQIILEFFFFNSTSSPGYWSLENVTYYINSPNHTNKMVLTPESGIVAPVMFSYHCSSKTVFKAVNISLTFQNFQAQPYMEKTKAFDDAYNCELFFTPPIWSGLFVTSILAFIMMWGLAMIMDIRTMDQYDDPKGKTITISVSE</sequence>
<evidence type="ECO:0000313" key="10">
    <source>
        <dbReference type="EMBL" id="PNF35171.1"/>
    </source>
</evidence>
<evidence type="ECO:0000256" key="3">
    <source>
        <dbReference type="ARBA" id="ARBA00022692"/>
    </source>
</evidence>
<dbReference type="GO" id="GO:0001671">
    <property type="term" value="F:ATPase activator activity"/>
    <property type="evidence" value="ECO:0007669"/>
    <property type="project" value="TreeGrafter"/>
</dbReference>
<dbReference type="PANTHER" id="PTHR12471:SF7">
    <property type="entry name" value="V-TYPE PROTON ATPASE SUBUNIT S1"/>
    <property type="match status" value="1"/>
</dbReference>
<keyword evidence="7" id="KW-0732">Signal</keyword>
<gene>
    <name evidence="10" type="ORF">B7P43_G08765</name>
</gene>
<dbReference type="InterPro" id="IPR046755">
    <property type="entry name" value="VAS1_LD"/>
</dbReference>
<evidence type="ECO:0000256" key="4">
    <source>
        <dbReference type="ARBA" id="ARBA00022989"/>
    </source>
</evidence>
<feature type="domain" description="V-type proton ATPase subunit S1/VOA1 transmembrane" evidence="9">
    <location>
        <begin position="374"/>
        <end position="411"/>
    </location>
</feature>
<feature type="domain" description="V-type proton ATPase subunit S1 luminal" evidence="8">
    <location>
        <begin position="257"/>
        <end position="357"/>
    </location>
</feature>
<dbReference type="PROSITE" id="PS51257">
    <property type="entry name" value="PROKAR_LIPOPROTEIN"/>
    <property type="match status" value="1"/>
</dbReference>
<evidence type="ECO:0000259" key="9">
    <source>
        <dbReference type="Pfam" id="PF20520"/>
    </source>
</evidence>
<feature type="signal peptide" evidence="7">
    <location>
        <begin position="1"/>
        <end position="24"/>
    </location>
</feature>
<keyword evidence="3 6" id="KW-0812">Transmembrane</keyword>
<evidence type="ECO:0000256" key="1">
    <source>
        <dbReference type="ARBA" id="ARBA00004167"/>
    </source>
</evidence>
<feature type="chain" id="PRO_5014370160" description="V-type proton ATPase subunit S1" evidence="7">
    <location>
        <begin position="25"/>
        <end position="423"/>
    </location>
</feature>
<evidence type="ECO:0000256" key="6">
    <source>
        <dbReference type="SAM" id="Phobius"/>
    </source>
</evidence>
<evidence type="ECO:0008006" key="12">
    <source>
        <dbReference type="Google" id="ProtNLM"/>
    </source>
</evidence>
<organism evidence="10 11">
    <name type="scientific">Cryptotermes secundus</name>
    <dbReference type="NCBI Taxonomy" id="105785"/>
    <lineage>
        <taxon>Eukaryota</taxon>
        <taxon>Metazoa</taxon>
        <taxon>Ecdysozoa</taxon>
        <taxon>Arthropoda</taxon>
        <taxon>Hexapoda</taxon>
        <taxon>Insecta</taxon>
        <taxon>Pterygota</taxon>
        <taxon>Neoptera</taxon>
        <taxon>Polyneoptera</taxon>
        <taxon>Dictyoptera</taxon>
        <taxon>Blattodea</taxon>
        <taxon>Blattoidea</taxon>
        <taxon>Termitoidae</taxon>
        <taxon>Kalotermitidae</taxon>
        <taxon>Cryptotermitinae</taxon>
        <taxon>Cryptotermes</taxon>
    </lineage>
</organism>
<keyword evidence="11" id="KW-1185">Reference proteome</keyword>
<dbReference type="Gene3D" id="2.40.160.110">
    <property type="match status" value="1"/>
</dbReference>
<evidence type="ECO:0000313" key="11">
    <source>
        <dbReference type="Proteomes" id="UP000235965"/>
    </source>
</evidence>
<dbReference type="Pfam" id="PF20520">
    <property type="entry name" value="Ac45-VOA1_TM"/>
    <property type="match status" value="1"/>
</dbReference>
<comment type="similarity">
    <text evidence="2">Belongs to the vacuolar ATPase subunit S1 family.</text>
</comment>
<dbReference type="PANTHER" id="PTHR12471">
    <property type="entry name" value="VACUOLAR ATP SYNTHASE SUBUNIT S1"/>
    <property type="match status" value="1"/>
</dbReference>
<feature type="transmembrane region" description="Helical" evidence="6">
    <location>
        <begin position="379"/>
        <end position="400"/>
    </location>
</feature>
<dbReference type="InParanoid" id="A0A2J7R2V1"/>
<protein>
    <recommendedName>
        <fullName evidence="12">V-type proton ATPase subunit S1</fullName>
    </recommendedName>
</protein>
<dbReference type="EMBL" id="NEVH01007825">
    <property type="protein sequence ID" value="PNF35171.1"/>
    <property type="molecule type" value="Genomic_DNA"/>
</dbReference>
<dbReference type="InterPro" id="IPR008388">
    <property type="entry name" value="Ac45_acc_su"/>
</dbReference>
<evidence type="ECO:0000256" key="2">
    <source>
        <dbReference type="ARBA" id="ARBA00009037"/>
    </source>
</evidence>
<dbReference type="Pfam" id="PF05827">
    <property type="entry name" value="VAS1_LD"/>
    <property type="match status" value="1"/>
</dbReference>
<name>A0A2J7R2V1_9NEOP</name>
<dbReference type="OrthoDB" id="9985059at2759"/>
<evidence type="ECO:0000256" key="7">
    <source>
        <dbReference type="SAM" id="SignalP"/>
    </source>
</evidence>
<dbReference type="InterPro" id="IPR046756">
    <property type="entry name" value="VAS1/VOA1_TM"/>
</dbReference>
<dbReference type="GO" id="GO:0033176">
    <property type="term" value="C:proton-transporting V-type ATPase complex"/>
    <property type="evidence" value="ECO:0007669"/>
    <property type="project" value="TreeGrafter"/>
</dbReference>
<comment type="caution">
    <text evidence="10">The sequence shown here is derived from an EMBL/GenBank/DDBJ whole genome shotgun (WGS) entry which is preliminary data.</text>
</comment>
<dbReference type="Proteomes" id="UP000235965">
    <property type="component" value="Unassembled WGS sequence"/>
</dbReference>
<dbReference type="AlphaFoldDB" id="A0A2J7R2V1"/>
<dbReference type="FunCoup" id="A0A2J7R2V1">
    <property type="interactions" value="166"/>
</dbReference>
<dbReference type="STRING" id="105785.A0A2J7R2V1"/>
<dbReference type="GO" id="GO:0030641">
    <property type="term" value="P:regulation of cellular pH"/>
    <property type="evidence" value="ECO:0007669"/>
    <property type="project" value="TreeGrafter"/>
</dbReference>